<name>A0ABY8LT85_9BACT</name>
<proteinExistence type="predicted"/>
<keyword evidence="2" id="KW-1185">Reference proteome</keyword>
<gene>
    <name evidence="1" type="ORF">QEG99_03310</name>
</gene>
<evidence type="ECO:0000313" key="1">
    <source>
        <dbReference type="EMBL" id="WGI36467.1"/>
    </source>
</evidence>
<sequence length="80" mass="9028">MEIKFQIFYDEKLEKYTLASFNKHGSRNSRGVMLFELNKEIEQQIEKNKGKALGGGAIFGTAGLSIKRANEIIKGYKGDE</sequence>
<dbReference type="EMBL" id="CP122979">
    <property type="protein sequence ID" value="WGI36467.1"/>
    <property type="molecule type" value="Genomic_DNA"/>
</dbReference>
<dbReference type="Proteomes" id="UP001179842">
    <property type="component" value="Chromosome"/>
</dbReference>
<reference evidence="1" key="1">
    <citation type="submission" date="2023-04" db="EMBL/GenBank/DDBJ databases">
        <title>Completed genome of Mycoplasma lagogenitalium type strain 12MS.</title>
        <authorList>
            <person name="Spergser J."/>
        </authorList>
    </citation>
    <scope>NUCLEOTIDE SEQUENCE</scope>
    <source>
        <strain evidence="1">12MS</strain>
    </source>
</reference>
<dbReference type="RefSeq" id="WP_280101768.1">
    <property type="nucleotide sequence ID" value="NZ_CP122979.1"/>
</dbReference>
<accession>A0ABY8LT85</accession>
<protein>
    <submittedName>
        <fullName evidence="1">Uncharacterized protein</fullName>
    </submittedName>
</protein>
<evidence type="ECO:0000313" key="2">
    <source>
        <dbReference type="Proteomes" id="UP001179842"/>
    </source>
</evidence>
<organism evidence="1 2">
    <name type="scientific">Mesomycoplasma lagogenitalium</name>
    <dbReference type="NCBI Taxonomy" id="171286"/>
    <lineage>
        <taxon>Bacteria</taxon>
        <taxon>Bacillati</taxon>
        <taxon>Mycoplasmatota</taxon>
        <taxon>Mycoplasmoidales</taxon>
        <taxon>Metamycoplasmataceae</taxon>
        <taxon>Mesomycoplasma</taxon>
    </lineage>
</organism>